<dbReference type="HOGENOM" id="CLU_119384_0_0_6"/>
<evidence type="ECO:0000313" key="3">
    <source>
        <dbReference type="Proteomes" id="UP000014900"/>
    </source>
</evidence>
<feature type="transmembrane region" description="Helical" evidence="1">
    <location>
        <begin position="145"/>
        <end position="161"/>
    </location>
</feature>
<keyword evidence="1" id="KW-1133">Transmembrane helix</keyword>
<feature type="transmembrane region" description="Helical" evidence="1">
    <location>
        <begin position="107"/>
        <end position="125"/>
    </location>
</feature>
<dbReference type="EMBL" id="CP006566">
    <property type="protein sequence ID" value="AGP46930.1"/>
    <property type="molecule type" value="Genomic_DNA"/>
</dbReference>
<dbReference type="InterPro" id="IPR021354">
    <property type="entry name" value="DUF2975"/>
</dbReference>
<dbReference type="KEGG" id="sry:M621_08405"/>
<dbReference type="PATRIC" id="fig|1348660.3.peg.1626"/>
<dbReference type="Proteomes" id="UP000014900">
    <property type="component" value="Chromosome"/>
</dbReference>
<proteinExistence type="predicted"/>
<feature type="transmembrane region" description="Helical" evidence="1">
    <location>
        <begin position="7"/>
        <end position="26"/>
    </location>
</feature>
<name>S4YRE1_SERPL</name>
<feature type="transmembrane region" description="Helical" evidence="1">
    <location>
        <begin position="55"/>
        <end position="79"/>
    </location>
</feature>
<evidence type="ECO:0000256" key="1">
    <source>
        <dbReference type="SAM" id="Phobius"/>
    </source>
</evidence>
<reference evidence="2 3" key="1">
    <citation type="journal article" date="2013" name="Genome Announc.">
        <title>Genome Sequence of Serratia plymuthica Strain S13, an Endophyte with Germination- and Plant-Growth-Promoting Activity from the Flower of Styrian Oil Pumpkin.</title>
        <authorList>
            <person name="Muller H."/>
            <person name="Furnkranz M."/>
            <person name="Grube M."/>
            <person name="Berg G."/>
        </authorList>
    </citation>
    <scope>NUCLEOTIDE SEQUENCE [LARGE SCALE GENOMIC DNA]</scope>
    <source>
        <strain evidence="2">S13</strain>
    </source>
</reference>
<organism evidence="2 3">
    <name type="scientific">Serratia plymuthica S13</name>
    <dbReference type="NCBI Taxonomy" id="1348660"/>
    <lineage>
        <taxon>Bacteria</taxon>
        <taxon>Pseudomonadati</taxon>
        <taxon>Pseudomonadota</taxon>
        <taxon>Gammaproteobacteria</taxon>
        <taxon>Enterobacterales</taxon>
        <taxon>Yersiniaceae</taxon>
        <taxon>Serratia</taxon>
    </lineage>
</organism>
<accession>S4YRE1</accession>
<protein>
    <submittedName>
        <fullName evidence="2">Membrane protein</fullName>
    </submittedName>
</protein>
<evidence type="ECO:0000313" key="2">
    <source>
        <dbReference type="EMBL" id="AGP46930.1"/>
    </source>
</evidence>
<keyword evidence="1" id="KW-0812">Transmembrane</keyword>
<dbReference type="AlphaFoldDB" id="S4YRE1"/>
<gene>
    <name evidence="2" type="ORF">M621_08405</name>
</gene>
<sequence>MATITLMFLIIIILLNVAGWLFPVMISREGGYGFSFSLTAQFVKESAADLSLFPWWQIAGAIILTSIPLLALAFGLYHLRLLFQTYAKRAYFSATASIHLGKTGRSIAIWTLLNLICGPLLSIWGTMREPYEHRMVTFSFTPQDVMSLFIAACVMVIAHILKQASDLHEENQQFV</sequence>
<keyword evidence="1" id="KW-0472">Membrane</keyword>
<dbReference type="Pfam" id="PF11188">
    <property type="entry name" value="DUF2975"/>
    <property type="match status" value="1"/>
</dbReference>